<gene>
    <name evidence="1" type="ORF">B0T26DRAFT_7529</name>
</gene>
<reference evidence="1" key="1">
    <citation type="submission" date="2023-06" db="EMBL/GenBank/DDBJ databases">
        <title>Genome-scale phylogeny and comparative genomics of the fungal order Sordariales.</title>
        <authorList>
            <consortium name="Lawrence Berkeley National Laboratory"/>
            <person name="Hensen N."/>
            <person name="Bonometti L."/>
            <person name="Westerberg I."/>
            <person name="Brannstrom I.O."/>
            <person name="Guillou S."/>
            <person name="Cros-Aarteil S."/>
            <person name="Calhoun S."/>
            <person name="Haridas S."/>
            <person name="Kuo A."/>
            <person name="Mondo S."/>
            <person name="Pangilinan J."/>
            <person name="Riley R."/>
            <person name="LaButti K."/>
            <person name="Andreopoulos B."/>
            <person name="Lipzen A."/>
            <person name="Chen C."/>
            <person name="Yanf M."/>
            <person name="Daum C."/>
            <person name="Ng V."/>
            <person name="Clum A."/>
            <person name="Steindorff A."/>
            <person name="Ohm R."/>
            <person name="Martin F."/>
            <person name="Silar P."/>
            <person name="Natvig D."/>
            <person name="Lalanne C."/>
            <person name="Gautier V."/>
            <person name="Ament-velasquez S.L."/>
            <person name="Kruys A."/>
            <person name="Hutchinson M.I."/>
            <person name="Powell A.J."/>
            <person name="Barry K."/>
            <person name="Miller A.N."/>
            <person name="Grigoriev I.V."/>
            <person name="Debuchy R."/>
            <person name="Gladieux P."/>
            <person name="Thoren M.H."/>
            <person name="Johannesson H."/>
        </authorList>
    </citation>
    <scope>NUCLEOTIDE SEQUENCE</scope>
    <source>
        <strain evidence="1">SMH2392-1A</strain>
    </source>
</reference>
<protein>
    <submittedName>
        <fullName evidence="1">Uncharacterized protein</fullName>
    </submittedName>
</protein>
<organism evidence="1 2">
    <name type="scientific">Lasiosphaeria miniovina</name>
    <dbReference type="NCBI Taxonomy" id="1954250"/>
    <lineage>
        <taxon>Eukaryota</taxon>
        <taxon>Fungi</taxon>
        <taxon>Dikarya</taxon>
        <taxon>Ascomycota</taxon>
        <taxon>Pezizomycotina</taxon>
        <taxon>Sordariomycetes</taxon>
        <taxon>Sordariomycetidae</taxon>
        <taxon>Sordariales</taxon>
        <taxon>Lasiosphaeriaceae</taxon>
        <taxon>Lasiosphaeria</taxon>
    </lineage>
</organism>
<evidence type="ECO:0000313" key="2">
    <source>
        <dbReference type="Proteomes" id="UP001172101"/>
    </source>
</evidence>
<keyword evidence="2" id="KW-1185">Reference proteome</keyword>
<dbReference type="AlphaFoldDB" id="A0AA40EAX0"/>
<name>A0AA40EAX0_9PEZI</name>
<comment type="caution">
    <text evidence="1">The sequence shown here is derived from an EMBL/GenBank/DDBJ whole genome shotgun (WGS) entry which is preliminary data.</text>
</comment>
<dbReference type="RefSeq" id="XP_060302097.1">
    <property type="nucleotide sequence ID" value="XM_060445595.1"/>
</dbReference>
<accession>A0AA40EAX0</accession>
<dbReference type="Proteomes" id="UP001172101">
    <property type="component" value="Unassembled WGS sequence"/>
</dbReference>
<dbReference type="GeneID" id="85328865"/>
<evidence type="ECO:0000313" key="1">
    <source>
        <dbReference type="EMBL" id="KAK0733220.1"/>
    </source>
</evidence>
<sequence>MTRLQKLATLNFVSQKELAARPIPVGNAEISKLRALSAFLSPIKDQITLLGKELPRCRHHLVELGPQHESSGPSKVYICIEGLTNPADIKLFHKVMSQTRYRYLYEPWGLCYEALKISRRAADHHVLQLQGNGDTYCGAVLETSTGSGIFSTIGGLIEVDGNIYAMTTSHHPDKYEPTIEENLKSLLESQADTLAESDFPDDLEPAFVLTFDQEDYSALSETSTGTRKDYF</sequence>
<dbReference type="EMBL" id="JAUIRO010000001">
    <property type="protein sequence ID" value="KAK0733220.1"/>
    <property type="molecule type" value="Genomic_DNA"/>
</dbReference>
<proteinExistence type="predicted"/>